<feature type="transmembrane region" description="Helical" evidence="1">
    <location>
        <begin position="122"/>
        <end position="139"/>
    </location>
</feature>
<feature type="transmembrane region" description="Helical" evidence="1">
    <location>
        <begin position="399"/>
        <end position="417"/>
    </location>
</feature>
<name>A0A8J6NM86_9CHLR</name>
<feature type="transmembrane region" description="Helical" evidence="1">
    <location>
        <begin position="73"/>
        <end position="93"/>
    </location>
</feature>
<proteinExistence type="predicted"/>
<sequence length="578" mass="62996">MKSRLNYLYFLAFLLAAALRFFGLGAIPLTDGEATWALQALSVAQGSKPLFGGQPGYILLTGIPFFLFESNNFLARFWPALAGSFLVFAPNFIREKLGERTALILAFLLAAAPGLVAVSRQANGTMLALTCIVFAWIAWQKNELKWSGIFAGIALLGGPAVWMGLLILGLTWALAQNLLPAKDVGESEASPGDERNRRDDLKVAALYTGGTILLVGTLFLLSPSGLSAWFSSLIDYLRGWRYSSGVPILRMLGGLIAYYPFALLFGIAGIWRGLTERDSVSIALSLWAATALILAVIYPARQVSDLIWAALPLWILSAKEINPHLRLPAYDRNETNGVFALTIILLSFAWINLAGAGILPGNAEITSNRLILLGGSVALLILSLALIAFGWSLETATLGGTWGTALMLALYTLGVAWGSTGLRTPKGVELWDSAARVPQAGLLLETIEQISTWSRGDAQTLNITVNGVNSPALLWVLRNHNAEEKSALDFMTSPELVITSEVGNPELASSYRGQDFVWRKNTDWTSATNWPKWLVLRELPQISERIIFWARNDLFFDSQNQGAEAGIQDSFEDSDQQE</sequence>
<feature type="transmembrane region" description="Helical" evidence="1">
    <location>
        <begin position="100"/>
        <end position="116"/>
    </location>
</feature>
<keyword evidence="1" id="KW-1133">Transmembrane helix</keyword>
<gene>
    <name evidence="2" type="ORF">H8E29_12040</name>
</gene>
<evidence type="ECO:0008006" key="4">
    <source>
        <dbReference type="Google" id="ProtNLM"/>
    </source>
</evidence>
<feature type="transmembrane region" description="Helical" evidence="1">
    <location>
        <begin position="280"/>
        <end position="299"/>
    </location>
</feature>
<feature type="transmembrane region" description="Helical" evidence="1">
    <location>
        <begin position="337"/>
        <end position="359"/>
    </location>
</feature>
<evidence type="ECO:0000313" key="3">
    <source>
        <dbReference type="Proteomes" id="UP000614469"/>
    </source>
</evidence>
<keyword evidence="1" id="KW-0812">Transmembrane</keyword>
<evidence type="ECO:0000256" key="1">
    <source>
        <dbReference type="SAM" id="Phobius"/>
    </source>
</evidence>
<organism evidence="2 3">
    <name type="scientific">Candidatus Desulfolinea nitratireducens</name>
    <dbReference type="NCBI Taxonomy" id="2841698"/>
    <lineage>
        <taxon>Bacteria</taxon>
        <taxon>Bacillati</taxon>
        <taxon>Chloroflexota</taxon>
        <taxon>Anaerolineae</taxon>
        <taxon>Anaerolineales</taxon>
        <taxon>Anaerolineales incertae sedis</taxon>
        <taxon>Candidatus Desulfolinea</taxon>
    </lineage>
</organism>
<evidence type="ECO:0000313" key="2">
    <source>
        <dbReference type="EMBL" id="MBC8335988.1"/>
    </source>
</evidence>
<protein>
    <recommendedName>
        <fullName evidence="4">Glycosyltransferase RgtA/B/C/D-like domain-containing protein</fullName>
    </recommendedName>
</protein>
<feature type="transmembrane region" description="Helical" evidence="1">
    <location>
        <begin position="204"/>
        <end position="230"/>
    </location>
</feature>
<feature type="transmembrane region" description="Helical" evidence="1">
    <location>
        <begin position="151"/>
        <end position="175"/>
    </location>
</feature>
<comment type="caution">
    <text evidence="2">The sequence shown here is derived from an EMBL/GenBank/DDBJ whole genome shotgun (WGS) entry which is preliminary data.</text>
</comment>
<feature type="transmembrane region" description="Helical" evidence="1">
    <location>
        <begin position="251"/>
        <end position="274"/>
    </location>
</feature>
<keyword evidence="1" id="KW-0472">Membrane</keyword>
<dbReference type="Proteomes" id="UP000614469">
    <property type="component" value="Unassembled WGS sequence"/>
</dbReference>
<dbReference type="AlphaFoldDB" id="A0A8J6NM86"/>
<feature type="transmembrane region" description="Helical" evidence="1">
    <location>
        <begin position="371"/>
        <end position="393"/>
    </location>
</feature>
<feature type="transmembrane region" description="Helical" evidence="1">
    <location>
        <begin position="7"/>
        <end position="27"/>
    </location>
</feature>
<reference evidence="2 3" key="1">
    <citation type="submission" date="2020-08" db="EMBL/GenBank/DDBJ databases">
        <title>Bridging the membrane lipid divide: bacteria of the FCB group superphylum have the potential to synthesize archaeal ether lipids.</title>
        <authorList>
            <person name="Villanueva L."/>
            <person name="Von Meijenfeldt F.A.B."/>
            <person name="Westbye A.B."/>
            <person name="Yadav S."/>
            <person name="Hopmans E.C."/>
            <person name="Dutilh B.E."/>
            <person name="Sinninghe Damste J.S."/>
        </authorList>
    </citation>
    <scope>NUCLEOTIDE SEQUENCE [LARGE SCALE GENOMIC DNA]</scope>
    <source>
        <strain evidence="2">NIOZ-UU36</strain>
    </source>
</reference>
<accession>A0A8J6NM86</accession>
<dbReference type="EMBL" id="JACNJN010000135">
    <property type="protein sequence ID" value="MBC8335988.1"/>
    <property type="molecule type" value="Genomic_DNA"/>
</dbReference>